<feature type="transmembrane region" description="Helical" evidence="1">
    <location>
        <begin position="106"/>
        <end position="124"/>
    </location>
</feature>
<keyword evidence="1" id="KW-1133">Transmembrane helix</keyword>
<name>A0A4P9ZHR3_9ASCO</name>
<keyword evidence="1" id="KW-0472">Membrane</keyword>
<dbReference type="OrthoDB" id="284718at2759"/>
<feature type="transmembrane region" description="Helical" evidence="1">
    <location>
        <begin position="70"/>
        <end position="86"/>
    </location>
</feature>
<keyword evidence="1" id="KW-0812">Transmembrane</keyword>
<evidence type="ECO:0000313" key="3">
    <source>
        <dbReference type="Proteomes" id="UP000268321"/>
    </source>
</evidence>
<organism evidence="2 3">
    <name type="scientific">Metschnikowia bicuspidata</name>
    <dbReference type="NCBI Taxonomy" id="27322"/>
    <lineage>
        <taxon>Eukaryota</taxon>
        <taxon>Fungi</taxon>
        <taxon>Dikarya</taxon>
        <taxon>Ascomycota</taxon>
        <taxon>Saccharomycotina</taxon>
        <taxon>Pichiomycetes</taxon>
        <taxon>Metschnikowiaceae</taxon>
        <taxon>Metschnikowia</taxon>
    </lineage>
</organism>
<dbReference type="AlphaFoldDB" id="A0A4P9ZHR3"/>
<protein>
    <submittedName>
        <fullName evidence="2">Uncharacterized protein</fullName>
    </submittedName>
</protein>
<dbReference type="PANTHER" id="PTHR28038:SF1">
    <property type="entry name" value="ADL329WP"/>
    <property type="match status" value="1"/>
</dbReference>
<evidence type="ECO:0000256" key="1">
    <source>
        <dbReference type="SAM" id="Phobius"/>
    </source>
</evidence>
<dbReference type="PANTHER" id="PTHR28038">
    <property type="entry name" value="ADL329WP"/>
    <property type="match status" value="1"/>
</dbReference>
<dbReference type="Proteomes" id="UP000268321">
    <property type="component" value="Unassembled WGS sequence"/>
</dbReference>
<accession>A0A4P9ZHR3</accession>
<reference evidence="3" key="1">
    <citation type="journal article" date="2018" name="Nat. Microbiol.">
        <title>Leveraging single-cell genomics to expand the fungal tree of life.</title>
        <authorList>
            <person name="Ahrendt S.R."/>
            <person name="Quandt C.A."/>
            <person name="Ciobanu D."/>
            <person name="Clum A."/>
            <person name="Salamov A."/>
            <person name="Andreopoulos B."/>
            <person name="Cheng J.F."/>
            <person name="Woyke T."/>
            <person name="Pelin A."/>
            <person name="Henrissat B."/>
            <person name="Reynolds N.K."/>
            <person name="Benny G.L."/>
            <person name="Smith M.E."/>
            <person name="James T.Y."/>
            <person name="Grigoriev I.V."/>
        </authorList>
    </citation>
    <scope>NUCLEOTIDE SEQUENCE [LARGE SCALE GENOMIC DNA]</scope>
    <source>
        <strain evidence="3">Baker2002</strain>
    </source>
</reference>
<proteinExistence type="predicted"/>
<dbReference type="EMBL" id="ML004440">
    <property type="protein sequence ID" value="RKP31530.1"/>
    <property type="molecule type" value="Genomic_DNA"/>
</dbReference>
<sequence>MSSHKNPALIVPYVPLLYSRARLCDHNGATFTPNGRGVVYEHKPAKARAEAGSMLSQTLPMVAMFMKNKALSWVAVFLALQTYLTEPINKAPSKKDAAAQPPFLRLAFGIISLGMCYLDFFFPATSGTLRGGRLFGNVSEAASTVAVTATAIVSEATNTL</sequence>
<keyword evidence="3" id="KW-1185">Reference proteome</keyword>
<gene>
    <name evidence="2" type="ORF">METBISCDRAFT_26476</name>
</gene>
<evidence type="ECO:0000313" key="2">
    <source>
        <dbReference type="EMBL" id="RKP31530.1"/>
    </source>
</evidence>